<protein>
    <recommendedName>
        <fullName evidence="4">Pilus assembly protein TadE</fullName>
    </recommendedName>
</protein>
<dbReference type="KEGG" id="lxl:KDY119_00506"/>
<dbReference type="InterPro" id="IPR049790">
    <property type="entry name" value="Rv3655c/TadE"/>
</dbReference>
<gene>
    <name evidence="2" type="ORF">KDY119_00506</name>
</gene>
<dbReference type="NCBIfam" id="NF041390">
    <property type="entry name" value="TadE_Rv3655c"/>
    <property type="match status" value="1"/>
</dbReference>
<proteinExistence type="predicted"/>
<name>A0A5P9Q6J6_9MICO</name>
<feature type="transmembrane region" description="Helical" evidence="1">
    <location>
        <begin position="20"/>
        <end position="40"/>
    </location>
</feature>
<dbReference type="Proteomes" id="UP000326702">
    <property type="component" value="Chromosome"/>
</dbReference>
<dbReference type="EMBL" id="CP045529">
    <property type="protein sequence ID" value="QFU97013.1"/>
    <property type="molecule type" value="Genomic_DNA"/>
</dbReference>
<keyword evidence="3" id="KW-1185">Reference proteome</keyword>
<accession>A0A5P9Q6J6</accession>
<organism evidence="2 3">
    <name type="scientific">Luteimicrobium xylanilyticum</name>
    <dbReference type="NCBI Taxonomy" id="1133546"/>
    <lineage>
        <taxon>Bacteria</taxon>
        <taxon>Bacillati</taxon>
        <taxon>Actinomycetota</taxon>
        <taxon>Actinomycetes</taxon>
        <taxon>Micrococcales</taxon>
        <taxon>Luteimicrobium</taxon>
    </lineage>
</organism>
<dbReference type="AlphaFoldDB" id="A0A5P9Q6J6"/>
<dbReference type="RefSeq" id="WP_153021884.1">
    <property type="nucleotide sequence ID" value="NZ_BAABIH010000013.1"/>
</dbReference>
<sequence length="119" mass="11823">MPGRALGRERGSVTAELAVALPAVVVVLVLVLTVGAASVARLRAVDAATAAARSAALGEDTAAQRTAAVRVGGTGTSVRLAHDGDWVTADVEVPVVGRLGPFGGVPLRATGHAVARVEP</sequence>
<reference evidence="2 3" key="1">
    <citation type="submission" date="2019-10" db="EMBL/GenBank/DDBJ databases">
        <title>Genome sequence of Luteimicrobium xylanilyticum HY-24.</title>
        <authorList>
            <person name="Kim D.Y."/>
            <person name="Park H.-Y."/>
        </authorList>
    </citation>
    <scope>NUCLEOTIDE SEQUENCE [LARGE SCALE GENOMIC DNA]</scope>
    <source>
        <strain evidence="2 3">HY-24</strain>
    </source>
</reference>
<dbReference type="OrthoDB" id="5150288at2"/>
<evidence type="ECO:0000256" key="1">
    <source>
        <dbReference type="SAM" id="Phobius"/>
    </source>
</evidence>
<keyword evidence="1" id="KW-0812">Transmembrane</keyword>
<keyword evidence="1" id="KW-1133">Transmembrane helix</keyword>
<keyword evidence="1" id="KW-0472">Membrane</keyword>
<evidence type="ECO:0008006" key="4">
    <source>
        <dbReference type="Google" id="ProtNLM"/>
    </source>
</evidence>
<evidence type="ECO:0000313" key="2">
    <source>
        <dbReference type="EMBL" id="QFU97013.1"/>
    </source>
</evidence>
<evidence type="ECO:0000313" key="3">
    <source>
        <dbReference type="Proteomes" id="UP000326702"/>
    </source>
</evidence>